<dbReference type="Pfam" id="PF13649">
    <property type="entry name" value="Methyltransf_25"/>
    <property type="match status" value="1"/>
</dbReference>
<organism evidence="2 3">
    <name type="scientific">Nakamurella panacisegetis</name>
    <dbReference type="NCBI Taxonomy" id="1090615"/>
    <lineage>
        <taxon>Bacteria</taxon>
        <taxon>Bacillati</taxon>
        <taxon>Actinomycetota</taxon>
        <taxon>Actinomycetes</taxon>
        <taxon>Nakamurellales</taxon>
        <taxon>Nakamurellaceae</taxon>
        <taxon>Nakamurella</taxon>
    </lineage>
</organism>
<feature type="domain" description="Methyltransferase" evidence="1">
    <location>
        <begin position="49"/>
        <end position="145"/>
    </location>
</feature>
<dbReference type="InterPro" id="IPR041698">
    <property type="entry name" value="Methyltransf_25"/>
</dbReference>
<gene>
    <name evidence="2" type="ORF">SAMN04515671_2854</name>
</gene>
<keyword evidence="2" id="KW-0808">Transferase</keyword>
<evidence type="ECO:0000259" key="1">
    <source>
        <dbReference type="Pfam" id="PF13649"/>
    </source>
</evidence>
<dbReference type="EMBL" id="LT629710">
    <property type="protein sequence ID" value="SDP06551.1"/>
    <property type="molecule type" value="Genomic_DNA"/>
</dbReference>
<dbReference type="GO" id="GO:0032259">
    <property type="term" value="P:methylation"/>
    <property type="evidence" value="ECO:0007669"/>
    <property type="project" value="UniProtKB-KW"/>
</dbReference>
<dbReference type="PANTHER" id="PTHR43591:SF24">
    <property type="entry name" value="2-METHOXY-6-POLYPRENYL-1,4-BENZOQUINOL METHYLASE, MITOCHONDRIAL"/>
    <property type="match status" value="1"/>
</dbReference>
<dbReference type="Gene3D" id="3.40.50.150">
    <property type="entry name" value="Vaccinia Virus protein VP39"/>
    <property type="match status" value="1"/>
</dbReference>
<keyword evidence="2" id="KW-0489">Methyltransferase</keyword>
<dbReference type="Proteomes" id="UP000198741">
    <property type="component" value="Chromosome I"/>
</dbReference>
<evidence type="ECO:0000313" key="2">
    <source>
        <dbReference type="EMBL" id="SDP06551.1"/>
    </source>
</evidence>
<proteinExistence type="predicted"/>
<keyword evidence="3" id="KW-1185">Reference proteome</keyword>
<name>A0A1H0PN87_9ACTN</name>
<dbReference type="RefSeq" id="WP_197676180.1">
    <property type="nucleotide sequence ID" value="NZ_LT629710.1"/>
</dbReference>
<evidence type="ECO:0000313" key="3">
    <source>
        <dbReference type="Proteomes" id="UP000198741"/>
    </source>
</evidence>
<dbReference type="PANTHER" id="PTHR43591">
    <property type="entry name" value="METHYLTRANSFERASE"/>
    <property type="match status" value="1"/>
</dbReference>
<accession>A0A1H0PN87</accession>
<protein>
    <submittedName>
        <fullName evidence="2">Methyltransferase domain-containing protein</fullName>
    </submittedName>
</protein>
<reference evidence="2 3" key="1">
    <citation type="submission" date="2016-10" db="EMBL/GenBank/DDBJ databases">
        <authorList>
            <person name="de Groot N.N."/>
        </authorList>
    </citation>
    <scope>NUCLEOTIDE SEQUENCE [LARGE SCALE GENOMIC DNA]</scope>
    <source>
        <strain evidence="3">P4-7,KCTC 19426,CECT 7604</strain>
    </source>
</reference>
<dbReference type="STRING" id="1090615.SAMN04515671_2854"/>
<dbReference type="GO" id="GO:0008168">
    <property type="term" value="F:methyltransferase activity"/>
    <property type="evidence" value="ECO:0007669"/>
    <property type="project" value="UniProtKB-KW"/>
</dbReference>
<dbReference type="AlphaFoldDB" id="A0A1H0PN87"/>
<dbReference type="CDD" id="cd02440">
    <property type="entry name" value="AdoMet_MTases"/>
    <property type="match status" value="1"/>
</dbReference>
<sequence>MEHRAHHGHSDVDWASAAESLDLDGEVLGSTLRDVTASLGVLAPSARRILDLGCGTGTGTFALAATFPAAHILAVDGSAALLAHLQSRADGLGIDQRVTTLQADLDQMWPEIGPIDVTWAGMSLHHFADPDRVLVDVRRSTRPGGVVAVFEMDGPLRFLPDGGLGDVESRCYAVSEQQHAAAMPHRGADWAPRLERAGFVDVQVHRIVIDLRAPLHPLTGRYAQRSLQGLRAAVAGRVPADDLAVLDSLLAGDALLHREDLNIRGARTLWTGRRAG</sequence>
<dbReference type="InterPro" id="IPR029063">
    <property type="entry name" value="SAM-dependent_MTases_sf"/>
</dbReference>
<dbReference type="SUPFAM" id="SSF53335">
    <property type="entry name" value="S-adenosyl-L-methionine-dependent methyltransferases"/>
    <property type="match status" value="1"/>
</dbReference>